<proteinExistence type="predicted"/>
<dbReference type="InterPro" id="IPR023198">
    <property type="entry name" value="PGP-like_dom2"/>
</dbReference>
<dbReference type="Gene3D" id="1.10.150.240">
    <property type="entry name" value="Putative phosphatase, domain 2"/>
    <property type="match status" value="1"/>
</dbReference>
<dbReference type="InterPro" id="IPR036412">
    <property type="entry name" value="HAD-like_sf"/>
</dbReference>
<dbReference type="SFLD" id="SFLDS00003">
    <property type="entry name" value="Haloacid_Dehalogenase"/>
    <property type="match status" value="1"/>
</dbReference>
<dbReference type="CDD" id="cd02603">
    <property type="entry name" value="HAD_sEH-N_like"/>
    <property type="match status" value="1"/>
</dbReference>
<dbReference type="RefSeq" id="WP_141813536.1">
    <property type="nucleotide sequence ID" value="NZ_VFPL01000001.1"/>
</dbReference>
<reference evidence="1 2" key="1">
    <citation type="submission" date="2019-09" db="EMBL/GenBank/DDBJ databases">
        <title>Pararcticibacter amylolyticus gen. nov., sp. nov., isolated from a rottenly hemp rope, and reclassification of Pedobacter tournemirensis as Pararcticibacter tournemirensis comb. nov.</title>
        <authorList>
            <person name="Cai Y."/>
        </authorList>
    </citation>
    <scope>NUCLEOTIDE SEQUENCE [LARGE SCALE GENOMIC DNA]</scope>
    <source>
        <strain evidence="1 2">TF5-37.2-LB10</strain>
    </source>
</reference>
<dbReference type="PRINTS" id="PR00413">
    <property type="entry name" value="HADHALOGNASE"/>
</dbReference>
<dbReference type="Proteomes" id="UP000322918">
    <property type="component" value="Unassembled WGS sequence"/>
</dbReference>
<gene>
    <name evidence="1" type="ORF">F1649_03580</name>
</gene>
<dbReference type="InterPro" id="IPR006439">
    <property type="entry name" value="HAD-SF_hydro_IA"/>
</dbReference>
<dbReference type="NCBIfam" id="TIGR01509">
    <property type="entry name" value="HAD-SF-IA-v3"/>
    <property type="match status" value="1"/>
</dbReference>
<dbReference type="SFLD" id="SFLDG01129">
    <property type="entry name" value="C1.5:_HAD__Beta-PGM__Phosphata"/>
    <property type="match status" value="1"/>
</dbReference>
<dbReference type="NCBIfam" id="TIGR01549">
    <property type="entry name" value="HAD-SF-IA-v1"/>
    <property type="match status" value="1"/>
</dbReference>
<organism evidence="1 2">
    <name type="scientific">Arcticibacter tournemirensis</name>
    <dbReference type="NCBI Taxonomy" id="699437"/>
    <lineage>
        <taxon>Bacteria</taxon>
        <taxon>Pseudomonadati</taxon>
        <taxon>Bacteroidota</taxon>
        <taxon>Sphingobacteriia</taxon>
        <taxon>Sphingobacteriales</taxon>
        <taxon>Sphingobacteriaceae</taxon>
        <taxon>Arcticibacter</taxon>
    </lineage>
</organism>
<dbReference type="Gene3D" id="3.40.50.1000">
    <property type="entry name" value="HAD superfamily/HAD-like"/>
    <property type="match status" value="1"/>
</dbReference>
<dbReference type="EMBL" id="VWNE01000004">
    <property type="protein sequence ID" value="KAA8485574.1"/>
    <property type="molecule type" value="Genomic_DNA"/>
</dbReference>
<dbReference type="PANTHER" id="PTHR43611:SF3">
    <property type="entry name" value="FLAVIN MONONUCLEOTIDE HYDROLASE 1, CHLOROPLATIC"/>
    <property type="match status" value="1"/>
</dbReference>
<name>A0A5M9HJG1_9SPHI</name>
<dbReference type="InterPro" id="IPR023214">
    <property type="entry name" value="HAD_sf"/>
</dbReference>
<evidence type="ECO:0000313" key="2">
    <source>
        <dbReference type="Proteomes" id="UP000322918"/>
    </source>
</evidence>
<dbReference type="OrthoDB" id="9797415at2"/>
<dbReference type="PANTHER" id="PTHR43611">
    <property type="entry name" value="ALPHA-D-GLUCOSE 1-PHOSPHATE PHOSPHATASE"/>
    <property type="match status" value="1"/>
</dbReference>
<comment type="caution">
    <text evidence="1">The sequence shown here is derived from an EMBL/GenBank/DDBJ whole genome shotgun (WGS) entry which is preliminary data.</text>
</comment>
<evidence type="ECO:0000313" key="1">
    <source>
        <dbReference type="EMBL" id="KAA8485574.1"/>
    </source>
</evidence>
<protein>
    <submittedName>
        <fullName evidence="1">HAD family phosphatase</fullName>
    </submittedName>
</protein>
<sequence length="206" mass="23948">MNKQTTNIKAIFTDIGGVLLTDGWNHESRREAALHFHIDPADMEERHHLTFETYEIGKISLEEYLNRIFFFQERPFSMDAFETFMYQQSQPYSQMIELIRRLKAEYHLKVGVISNEGRELSAYRIKQFGLDSFGDFFVSSGFVGLRKPDLAIFKLALDLAQVNPDQIVYLEDRPMFVEIAEKMGMHGICHTDEASTRRQLKSLGLK</sequence>
<dbReference type="AlphaFoldDB" id="A0A5M9HJG1"/>
<keyword evidence="2" id="KW-1185">Reference proteome</keyword>
<dbReference type="SUPFAM" id="SSF56784">
    <property type="entry name" value="HAD-like"/>
    <property type="match status" value="1"/>
</dbReference>
<accession>A0A5M9HJG1</accession>
<dbReference type="Pfam" id="PF00702">
    <property type="entry name" value="Hydrolase"/>
    <property type="match status" value="1"/>
</dbReference>